<dbReference type="OrthoDB" id="3215314at2759"/>
<protein>
    <recommendedName>
        <fullName evidence="4">RNI-like protein</fullName>
    </recommendedName>
</protein>
<evidence type="ECO:0000256" key="1">
    <source>
        <dbReference type="SAM" id="MobiDB-lite"/>
    </source>
</evidence>
<reference evidence="2" key="1">
    <citation type="journal article" date="2019" name="Environ. Microbiol.">
        <title>Fungal ecological strategies reflected in gene transcription - a case study of two litter decomposers.</title>
        <authorList>
            <person name="Barbi F."/>
            <person name="Kohler A."/>
            <person name="Barry K."/>
            <person name="Baskaran P."/>
            <person name="Daum C."/>
            <person name="Fauchery L."/>
            <person name="Ihrmark K."/>
            <person name="Kuo A."/>
            <person name="LaButti K."/>
            <person name="Lipzen A."/>
            <person name="Morin E."/>
            <person name="Grigoriev I.V."/>
            <person name="Henrissat B."/>
            <person name="Lindahl B."/>
            <person name="Martin F."/>
        </authorList>
    </citation>
    <scope>NUCLEOTIDE SEQUENCE</scope>
    <source>
        <strain evidence="2">JB14</strain>
    </source>
</reference>
<accession>A0A6A4HEE2</accession>
<feature type="compositionally biased region" description="Polar residues" evidence="1">
    <location>
        <begin position="413"/>
        <end position="422"/>
    </location>
</feature>
<gene>
    <name evidence="2" type="ORF">BT96DRAFT_885104</name>
</gene>
<evidence type="ECO:0008006" key="4">
    <source>
        <dbReference type="Google" id="ProtNLM"/>
    </source>
</evidence>
<dbReference type="EMBL" id="ML769520">
    <property type="protein sequence ID" value="KAE9396053.1"/>
    <property type="molecule type" value="Genomic_DNA"/>
</dbReference>
<evidence type="ECO:0000313" key="3">
    <source>
        <dbReference type="Proteomes" id="UP000799118"/>
    </source>
</evidence>
<dbReference type="SUPFAM" id="SSF52047">
    <property type="entry name" value="RNI-like"/>
    <property type="match status" value="1"/>
</dbReference>
<evidence type="ECO:0000313" key="2">
    <source>
        <dbReference type="EMBL" id="KAE9396053.1"/>
    </source>
</evidence>
<dbReference type="Proteomes" id="UP000799118">
    <property type="component" value="Unassembled WGS sequence"/>
</dbReference>
<keyword evidence="3" id="KW-1185">Reference proteome</keyword>
<sequence length="618" mass="68839">MSSLASAREYRYVPSLVCLCIEKLALYPDQIAGVALTYAPPEDSTQFDILKALIPFYADDSFGISLVDPCLWATLVQIFGTSLPEIFTTYQIPLKHTLLPLLQRIPSTPTFSLVTILELPGCTQLTDDLALTLRSLHTLTAFDASDTALSSWGLRKLLMPALLVDDTEQSPMNGPWGLRMLRLRNCKAVDQTIFKSLEKLLLLSVLDLRGTSIDPATIPTPYKAWSTACLEQSLLSSLYHPTPLTESMSSLKSLSPELHSSTAIFQLHIDRINHRPPEQKKSGYQFGYHKPPEIAVEIHNKAFTFTASTMLSHAPQPADVDAPRELRPASKRGDYMLSVAKHESEELAARQKIRNFYSAPLVRRSSTVSNEGYSARKYYTEYARKEQMRCKQETSLPKVTWPRFGDSRRPQKQTETSSNTSLMLYRPPPPWSCIESLAPDTHISESSSQPSTSRTAVTKIASLSKSHPRMQMIADLKVGMGTRSRSTVMATFDGVRSPSSAPIAAKIDIAQTVGPMLHGRNPFRRPDAVSGCYYSGFFLHGASFRQASSRGATFDQDRETSSKRILKPISSVRVPELPPEEMRKLKESMTKKPRGSLPATLQIVLRKESLFPLLKMGI</sequence>
<dbReference type="AlphaFoldDB" id="A0A6A4HEE2"/>
<proteinExistence type="predicted"/>
<feature type="region of interest" description="Disordered" evidence="1">
    <location>
        <begin position="402"/>
        <end position="424"/>
    </location>
</feature>
<organism evidence="2 3">
    <name type="scientific">Gymnopus androsaceus JB14</name>
    <dbReference type="NCBI Taxonomy" id="1447944"/>
    <lineage>
        <taxon>Eukaryota</taxon>
        <taxon>Fungi</taxon>
        <taxon>Dikarya</taxon>
        <taxon>Basidiomycota</taxon>
        <taxon>Agaricomycotina</taxon>
        <taxon>Agaricomycetes</taxon>
        <taxon>Agaricomycetidae</taxon>
        <taxon>Agaricales</taxon>
        <taxon>Marasmiineae</taxon>
        <taxon>Omphalotaceae</taxon>
        <taxon>Gymnopus</taxon>
    </lineage>
</organism>
<name>A0A6A4HEE2_9AGAR</name>